<sequence length="1688" mass="180737">MLDRTADPLGTGIRGGALFRLHPTSGAVVTVRAFDATQTRRLMAVAVLPDGDYAICDADADPGGSGTPRGAIFRLRKSTGRLETLIDSPFFSDPIDIAMGLGNELWALDQNSDFDNSPSTRGGVFGFDVTQGVALHAQSHPFLREPAALSFVDGPAIDSTKVTWTDVTGGGLQQGDVLTFRATIKSRGTRDARGVTVVDSLAGTWTFVAGSDSVSRGTFDFDPAAEVVRWTGDIPIGQEASVRFQLKLDSSYGAGSTVLDQVRISVDGATSFYDYRGTVETALAEGTVLFLDRARIQGDDGGIIYRIDPLSTSPQVIWSGNQLKEPLDAVFLDDGRLAILDRAAVPVQGASGSQAILLYDGRTNLRVVWTRQRDDGLLDPQGIALDTDGSLVLVDREANPFDLEYDPDPGHGDFGPGAVYRIDMSTGAATPWFSDSRMREPIAVGVDSRGIVVVDDFTGTNGNGDFWEYDRDADVVTRRPVNETWFRDPLGFTFDSQDNLLVADATHFNDGSDGTDNGTLFKLNRGAQTTYQILSQSALLVDPSDCWADETGVVYMTDRDANPLGLQDNDPGAVFRFDTRTNQLSVAAASVGLQRPAGPAGYSRLQVNAGALEVTDLNGGEAEGGDSLRVSLRFINASRRTVLGMFVDFEFGEAAHLLSLSASRPGIGYDLGDNRGSWVGSLARGDTLFCEGLLRIDEDVIYGQTATFSADLSYGSHTARRTATLPLRGRFPPGEMVLLDEAADPGRYGSSPGAIFRLSPDAGQALRVLFTGPPWVDPSAAEFGPDGTLYIADRRGNDPGRIYRIDTRTGLPVALLPDLPQLVNPIDLAFTPDGNLLIVDRDAVSQFPAAKGLVFRLDGTSEPLTVFAESPEFRSPGQLTFDDQGRLFLTDRAANPDSAAGNVGAIFELDPDDGSVLRHYQFEELPEPTGIDALADGTLLVTDAAANPRGYSGPHGTLFTLDPDAGTLRELLTHQSLIRPYRSHVRQQGTILVVDQSAAGPGQNGSPGTLFEFDPVSRTIRNYAQSDSFRSLSDLAEFPASLVAVSAYGVEDPDGPPLYPADRLTITAQIVNRGAVAAVGASYTDSLPEAARIVAGSITASEGTATVLGNAVYWGGTLAAGAVVDLSYDVQLDPFLAEGQILTFRGTAQGPHSEPRSAAQTVPVFVPLEGGSVYLADSAADPLGIGNQPGAIFKVNQRTGETTVYATYPQSRDPVDLALVGTARPMMYVIDQLFTLGAPARGGLFEIDPTTQESRLVAADSTWFRLEDVLPAGDDAVLVLDGFADPLHLTPTIGPGALYRVGLPEGNVELVYSDTTLTNPRAMTYLPDGRIAIVDADADPLDTGVRSGAVFAFDLSTKEIELIVAYPQWVDPSELTWTGEDLLVVDPSANPDPASQGFGSVWRVPLEGPVELYAVSDYFRRLGAIVSPTDGRPLLSDLDATIGTGTPLGGAVFRWSSRRTSNARFFPLAANRLLLQPQGMILFEDVTPVVYLPFEAAAESEGIALTWEGLSDPEDARYLVYRRAASGPEDDAVSDDYPVGYSLVATDEDYRGPGSHTAIDRDVDSGAWYVYRIAIVYHDGSDDYSPPRIVQAPASVLRFSLRPARPNPFAESVQLRFAIAREGAVRLTVHDVGGRRVAKIVDAVLPPGQYDRTWDGRTGAGNRAASGIYFARLEQNGSVLTERLVLLR</sequence>
<evidence type="ECO:0000313" key="3">
    <source>
        <dbReference type="Proteomes" id="UP000697710"/>
    </source>
</evidence>
<proteinExistence type="predicted"/>
<dbReference type="NCBIfam" id="TIGR01451">
    <property type="entry name" value="B_ant_repeat"/>
    <property type="match status" value="1"/>
</dbReference>
<dbReference type="InterPro" id="IPR047589">
    <property type="entry name" value="DUF11_rpt"/>
</dbReference>
<dbReference type="SUPFAM" id="SSF63829">
    <property type="entry name" value="Calcium-dependent phosphotriesterase"/>
    <property type="match status" value="1"/>
</dbReference>
<dbReference type="InterPro" id="IPR025965">
    <property type="entry name" value="FlgD/Vpr_Ig-like"/>
</dbReference>
<dbReference type="PANTHER" id="PTHR47572">
    <property type="entry name" value="LIPOPROTEIN-RELATED"/>
    <property type="match status" value="1"/>
</dbReference>
<dbReference type="InterPro" id="IPR011042">
    <property type="entry name" value="6-blade_b-propeller_TolB-like"/>
</dbReference>
<dbReference type="SUPFAM" id="SSF63825">
    <property type="entry name" value="YWTD domain"/>
    <property type="match status" value="1"/>
</dbReference>
<dbReference type="Pfam" id="PF13860">
    <property type="entry name" value="FlgD_ig"/>
    <property type="match status" value="1"/>
</dbReference>
<dbReference type="SUPFAM" id="SSF101898">
    <property type="entry name" value="NHL repeat"/>
    <property type="match status" value="3"/>
</dbReference>
<organism evidence="2 3">
    <name type="scientific">Eiseniibacteriota bacterium</name>
    <dbReference type="NCBI Taxonomy" id="2212470"/>
    <lineage>
        <taxon>Bacteria</taxon>
        <taxon>Candidatus Eiseniibacteriota</taxon>
    </lineage>
</organism>
<reference evidence="2" key="1">
    <citation type="submission" date="2020-04" db="EMBL/GenBank/DDBJ databases">
        <authorList>
            <person name="Zhang T."/>
        </authorList>
    </citation>
    <scope>NUCLEOTIDE SEQUENCE</scope>
    <source>
        <strain evidence="2">HKST-UBA01</strain>
    </source>
</reference>
<dbReference type="Gene3D" id="2.120.10.30">
    <property type="entry name" value="TolB, C-terminal domain"/>
    <property type="match status" value="2"/>
</dbReference>
<dbReference type="Gene3D" id="2.60.40.4070">
    <property type="match status" value="1"/>
</dbReference>
<feature type="domain" description="FlgD/Vpr Ig-like" evidence="1">
    <location>
        <begin position="1623"/>
        <end position="1674"/>
    </location>
</feature>
<dbReference type="InterPro" id="IPR051262">
    <property type="entry name" value="SMP-30/CGR1_Lactonase"/>
</dbReference>
<dbReference type="PANTHER" id="PTHR47572:SF4">
    <property type="entry name" value="LACTONASE DRP35"/>
    <property type="match status" value="1"/>
</dbReference>
<dbReference type="Proteomes" id="UP000697710">
    <property type="component" value="Unassembled WGS sequence"/>
</dbReference>
<dbReference type="EMBL" id="JAGQHR010000126">
    <property type="protein sequence ID" value="MCA9727207.1"/>
    <property type="molecule type" value="Genomic_DNA"/>
</dbReference>
<gene>
    <name evidence="2" type="ORF">KC729_05945</name>
</gene>
<name>A0A956LYZ6_UNCEI</name>
<evidence type="ECO:0000259" key="1">
    <source>
        <dbReference type="Pfam" id="PF13860"/>
    </source>
</evidence>
<reference evidence="2" key="2">
    <citation type="journal article" date="2021" name="Microbiome">
        <title>Successional dynamics and alternative stable states in a saline activated sludge microbial community over 9 years.</title>
        <authorList>
            <person name="Wang Y."/>
            <person name="Ye J."/>
            <person name="Ju F."/>
            <person name="Liu L."/>
            <person name="Boyd J.A."/>
            <person name="Deng Y."/>
            <person name="Parks D.H."/>
            <person name="Jiang X."/>
            <person name="Yin X."/>
            <person name="Woodcroft B.J."/>
            <person name="Tyson G.W."/>
            <person name="Hugenholtz P."/>
            <person name="Polz M.F."/>
            <person name="Zhang T."/>
        </authorList>
    </citation>
    <scope>NUCLEOTIDE SEQUENCE</scope>
    <source>
        <strain evidence="2">HKST-UBA01</strain>
    </source>
</reference>
<protein>
    <recommendedName>
        <fullName evidence="1">FlgD/Vpr Ig-like domain-containing protein</fullName>
    </recommendedName>
</protein>
<accession>A0A956LYZ6</accession>
<evidence type="ECO:0000313" key="2">
    <source>
        <dbReference type="EMBL" id="MCA9727207.1"/>
    </source>
</evidence>
<dbReference type="Gene3D" id="2.60.40.1170">
    <property type="entry name" value="Mu homology domain, subdomain B"/>
    <property type="match status" value="1"/>
</dbReference>
<comment type="caution">
    <text evidence="2">The sequence shown here is derived from an EMBL/GenBank/DDBJ whole genome shotgun (WGS) entry which is preliminary data.</text>
</comment>